<gene>
    <name evidence="1" type="ORF">NOX80_17535</name>
</gene>
<evidence type="ECO:0000313" key="1">
    <source>
        <dbReference type="EMBL" id="UUC45414.1"/>
    </source>
</evidence>
<reference evidence="1" key="1">
    <citation type="submission" date="2022-07" db="EMBL/GenBank/DDBJ databases">
        <title>Isolation, identification, and degradation of a PFOSA degrading strain from sewage treatment plant.</title>
        <authorList>
            <person name="Zhang L."/>
            <person name="Huo Y."/>
        </authorList>
    </citation>
    <scope>NUCLEOTIDE SEQUENCE</scope>
    <source>
        <strain evidence="1">C1</strain>
    </source>
</reference>
<dbReference type="PROSITE" id="PS51257">
    <property type="entry name" value="PROKAR_LIPOPROTEIN"/>
    <property type="match status" value="1"/>
</dbReference>
<accession>A0ABY5IRL2</accession>
<protein>
    <submittedName>
        <fullName evidence="1">Uncharacterized protein</fullName>
    </submittedName>
</protein>
<evidence type="ECO:0000313" key="2">
    <source>
        <dbReference type="Proteomes" id="UP001059844"/>
    </source>
</evidence>
<proteinExistence type="predicted"/>
<sequence length="161" mass="18068">MKKIAILFFIISFVSCQPKKDNTDNSKEQKATVDYTVAVKFISDYVTTLEKNKDENTTIQWIANNGMLTADFKNRYKELMDNARKDDPELGLGFDPILDAQDYPDKNYVIQAIDSVTGFVTVSSNDSEDFQVILKVVSDGSQSKVEGSGVINIPEDQRAPR</sequence>
<organism evidence="1 2">
    <name type="scientific">Flavobacterium cerinum</name>
    <dbReference type="NCBI Taxonomy" id="2502784"/>
    <lineage>
        <taxon>Bacteria</taxon>
        <taxon>Pseudomonadati</taxon>
        <taxon>Bacteroidota</taxon>
        <taxon>Flavobacteriia</taxon>
        <taxon>Flavobacteriales</taxon>
        <taxon>Flavobacteriaceae</taxon>
        <taxon>Flavobacterium</taxon>
    </lineage>
</organism>
<dbReference type="EMBL" id="CP101751">
    <property type="protein sequence ID" value="UUC45414.1"/>
    <property type="molecule type" value="Genomic_DNA"/>
</dbReference>
<dbReference type="RefSeq" id="WP_256551110.1">
    <property type="nucleotide sequence ID" value="NZ_CP101751.1"/>
</dbReference>
<dbReference type="Gene3D" id="3.10.450.50">
    <property type="match status" value="1"/>
</dbReference>
<keyword evidence="2" id="KW-1185">Reference proteome</keyword>
<dbReference type="Proteomes" id="UP001059844">
    <property type="component" value="Chromosome"/>
</dbReference>
<name>A0ABY5IRL2_9FLAO</name>